<dbReference type="Gene3D" id="3.30.70.240">
    <property type="match status" value="1"/>
</dbReference>
<dbReference type="InterPro" id="IPR005517">
    <property type="entry name" value="Transl_elong_EFG/EF2_IV"/>
</dbReference>
<dbReference type="InterPro" id="IPR027417">
    <property type="entry name" value="P-loop_NTPase"/>
</dbReference>
<dbReference type="InterPro" id="IPR041095">
    <property type="entry name" value="EFG_II"/>
</dbReference>
<dbReference type="GO" id="GO:0005739">
    <property type="term" value="C:mitochondrion"/>
    <property type="evidence" value="ECO:0007669"/>
    <property type="project" value="TreeGrafter"/>
</dbReference>
<dbReference type="SUPFAM" id="SSF52540">
    <property type="entry name" value="P-loop containing nucleoside triphosphate hydrolases"/>
    <property type="match status" value="1"/>
</dbReference>
<dbReference type="Pfam" id="PF00679">
    <property type="entry name" value="EFG_C"/>
    <property type="match status" value="1"/>
</dbReference>
<dbReference type="PRINTS" id="PR00315">
    <property type="entry name" value="ELONGATNFCT"/>
</dbReference>
<dbReference type="InterPro" id="IPR009000">
    <property type="entry name" value="Transl_B-barrel_sf"/>
</dbReference>
<name>A0AAN0JE72_AMPQE</name>
<dbReference type="GO" id="GO:0003924">
    <property type="term" value="F:GTPase activity"/>
    <property type="evidence" value="ECO:0007669"/>
    <property type="project" value="InterPro"/>
</dbReference>
<dbReference type="GO" id="GO:0032543">
    <property type="term" value="P:mitochondrial translation"/>
    <property type="evidence" value="ECO:0007669"/>
    <property type="project" value="TreeGrafter"/>
</dbReference>
<dbReference type="Pfam" id="PF14492">
    <property type="entry name" value="EFG_III"/>
    <property type="match status" value="1"/>
</dbReference>
<dbReference type="CDD" id="cd03713">
    <property type="entry name" value="EFG_mtEFG_C"/>
    <property type="match status" value="1"/>
</dbReference>
<evidence type="ECO:0000256" key="1">
    <source>
        <dbReference type="ARBA" id="ARBA00022741"/>
    </source>
</evidence>
<sequence>MVSTWAIMSSSLSHLFISFSPLRSIQLVHLIKKMHSPKGVVFYSSRKTREASSNLRESLESIRNVGIMAHIDAGKTTTTERILFCSGFTRYLGEVDDGDTVMDYMKQERERGITINSAAITFDWKGYKLNLIDTPGHIDFTFEVERVLRVLDGAVALLDGAAGVQVLLIIQTHPPSRDYNYFINKTRFRLLVCGSRLTVMVYQGSLLSIKWTSSMHVAIKQLNQWRISFIRPQYSYKQYPLGKGKEFSGVVDLVSLTVYIWEGKYDDSKTVAFPLKYEGISELSQFLEENKDIAMDSVLNEVFTARQKMIDQLAMHDDSVLEVVMTDGYQPLLLNESAITDSLRRVTCEGIAVPVLMGSSLRNVGVTLLIDAIANYLPSPSDRVIDLPDSLKSFYAFAFKVIHDKSRGPLVFLRIYSGSVTPSTLLYNATQDKTERVSKVLLALADEYKEMKVMSEGNIAVVAGLKHTMTGDTLVLSKELKDDVLSSVNKLKAPVIPQPMFFCTIEPDSSGQQEDLDHALSCITREDPSLRVSYDSESGQTVLSGMGELHLEVTLDRIINEYKISARLGELQIAYRESPTLTVKESDHVKRVHKNQVQEINVELTLSPSSVSGSEPVVDIHTSPLSDEIRGAITNGVKLACTHGPIFSYPVIQVQVSIDSISISPNATLPAISSVISQCVSKAMKVAGMQLLEPFMKLEIKVPNSYLSPVLSELTGHRRGIVSDVRDDDNDSKQLSVSVPLSSLKGYSTKLRSITSGTGSFVSQFSHYEPVPERIRNKIGSESFYNDFDA</sequence>
<evidence type="ECO:0000259" key="5">
    <source>
        <dbReference type="PROSITE" id="PS51722"/>
    </source>
</evidence>
<dbReference type="InterPro" id="IPR014721">
    <property type="entry name" value="Ribsml_uS5_D2-typ_fold_subgr"/>
</dbReference>
<dbReference type="InterPro" id="IPR005225">
    <property type="entry name" value="Small_GTP-bd"/>
</dbReference>
<dbReference type="SMART" id="SM00889">
    <property type="entry name" value="EFG_IV"/>
    <property type="match status" value="1"/>
</dbReference>
<dbReference type="InterPro" id="IPR000795">
    <property type="entry name" value="T_Tr_GTP-bd_dom"/>
</dbReference>
<dbReference type="InterPro" id="IPR009022">
    <property type="entry name" value="EFG_III"/>
</dbReference>
<dbReference type="InterPro" id="IPR035647">
    <property type="entry name" value="EFG_III/V"/>
</dbReference>
<dbReference type="GO" id="GO:0032790">
    <property type="term" value="P:ribosome disassembly"/>
    <property type="evidence" value="ECO:0007669"/>
    <property type="project" value="TreeGrafter"/>
</dbReference>
<accession>A0AAN0JE72</accession>
<dbReference type="Gene3D" id="3.40.50.300">
    <property type="entry name" value="P-loop containing nucleotide triphosphate hydrolases"/>
    <property type="match status" value="3"/>
</dbReference>
<dbReference type="InterPro" id="IPR031157">
    <property type="entry name" value="G_TR_CS"/>
</dbReference>
<dbReference type="Pfam" id="PF03764">
    <property type="entry name" value="EFG_IV"/>
    <property type="match status" value="1"/>
</dbReference>
<dbReference type="PROSITE" id="PS00301">
    <property type="entry name" value="G_TR_1"/>
    <property type="match status" value="1"/>
</dbReference>
<dbReference type="Gene3D" id="3.30.70.870">
    <property type="entry name" value="Elongation Factor G (Translational Gtpase), domain 3"/>
    <property type="match status" value="1"/>
</dbReference>
<organism evidence="6 7">
    <name type="scientific">Amphimedon queenslandica</name>
    <name type="common">Sponge</name>
    <dbReference type="NCBI Taxonomy" id="400682"/>
    <lineage>
        <taxon>Eukaryota</taxon>
        <taxon>Metazoa</taxon>
        <taxon>Porifera</taxon>
        <taxon>Demospongiae</taxon>
        <taxon>Heteroscleromorpha</taxon>
        <taxon>Haplosclerida</taxon>
        <taxon>Niphatidae</taxon>
        <taxon>Amphimedon</taxon>
    </lineage>
</organism>
<dbReference type="FunFam" id="3.30.70.870:FF:000001">
    <property type="entry name" value="Elongation factor G"/>
    <property type="match status" value="1"/>
</dbReference>
<keyword evidence="1" id="KW-0547">Nucleotide-binding</keyword>
<dbReference type="AlphaFoldDB" id="A0AAN0JE72"/>
<dbReference type="CDD" id="cd16262">
    <property type="entry name" value="EFG_III"/>
    <property type="match status" value="1"/>
</dbReference>
<dbReference type="NCBIfam" id="TIGR00231">
    <property type="entry name" value="small_GTP"/>
    <property type="match status" value="1"/>
</dbReference>
<dbReference type="Pfam" id="PF00009">
    <property type="entry name" value="GTP_EFTU"/>
    <property type="match status" value="1"/>
</dbReference>
<dbReference type="InterPro" id="IPR035649">
    <property type="entry name" value="EFG_V"/>
</dbReference>
<dbReference type="Gene3D" id="3.30.230.10">
    <property type="match status" value="1"/>
</dbReference>
<keyword evidence="2" id="KW-0251">Elongation factor</keyword>
<reference evidence="6" key="2">
    <citation type="submission" date="2024-06" db="UniProtKB">
        <authorList>
            <consortium name="EnsemblMetazoa"/>
        </authorList>
    </citation>
    <scope>IDENTIFICATION</scope>
</reference>
<keyword evidence="3" id="KW-0648">Protein biosynthesis</keyword>
<evidence type="ECO:0000313" key="6">
    <source>
        <dbReference type="EnsemblMetazoa" id="XP_019855013.1"/>
    </source>
</evidence>
<dbReference type="KEGG" id="aqu:100637761"/>
<dbReference type="Proteomes" id="UP000007879">
    <property type="component" value="Unassembled WGS sequence"/>
</dbReference>
<keyword evidence="4" id="KW-0342">GTP-binding</keyword>
<evidence type="ECO:0000256" key="3">
    <source>
        <dbReference type="ARBA" id="ARBA00022917"/>
    </source>
</evidence>
<gene>
    <name evidence="6" type="primary">100637761</name>
</gene>
<dbReference type="Gene3D" id="2.40.30.10">
    <property type="entry name" value="Translation factors"/>
    <property type="match status" value="1"/>
</dbReference>
<dbReference type="SUPFAM" id="SSF54980">
    <property type="entry name" value="EF-G C-terminal domain-like"/>
    <property type="match status" value="2"/>
</dbReference>
<dbReference type="FunFam" id="3.30.70.240:FF:000001">
    <property type="entry name" value="Elongation factor G"/>
    <property type="match status" value="1"/>
</dbReference>
<evidence type="ECO:0000256" key="2">
    <source>
        <dbReference type="ARBA" id="ARBA00022768"/>
    </source>
</evidence>
<dbReference type="Pfam" id="PF22042">
    <property type="entry name" value="EF-G_D2"/>
    <property type="match status" value="1"/>
</dbReference>
<dbReference type="InterPro" id="IPR000640">
    <property type="entry name" value="EFG_V-like"/>
</dbReference>
<reference evidence="7" key="1">
    <citation type="journal article" date="2010" name="Nature">
        <title>The Amphimedon queenslandica genome and the evolution of animal complexity.</title>
        <authorList>
            <person name="Srivastava M."/>
            <person name="Simakov O."/>
            <person name="Chapman J."/>
            <person name="Fahey B."/>
            <person name="Gauthier M.E."/>
            <person name="Mitros T."/>
            <person name="Richards G.S."/>
            <person name="Conaco C."/>
            <person name="Dacre M."/>
            <person name="Hellsten U."/>
            <person name="Larroux C."/>
            <person name="Putnam N.H."/>
            <person name="Stanke M."/>
            <person name="Adamska M."/>
            <person name="Darling A."/>
            <person name="Degnan S.M."/>
            <person name="Oakley T.H."/>
            <person name="Plachetzki D.C."/>
            <person name="Zhai Y."/>
            <person name="Adamski M."/>
            <person name="Calcino A."/>
            <person name="Cummins S.F."/>
            <person name="Goodstein D.M."/>
            <person name="Harris C."/>
            <person name="Jackson D.J."/>
            <person name="Leys S.P."/>
            <person name="Shu S."/>
            <person name="Woodcroft B.J."/>
            <person name="Vervoort M."/>
            <person name="Kosik K.S."/>
            <person name="Manning G."/>
            <person name="Degnan B.M."/>
            <person name="Rokhsar D.S."/>
        </authorList>
    </citation>
    <scope>NUCLEOTIDE SEQUENCE [LARGE SCALE GENOMIC DNA]</scope>
</reference>
<dbReference type="PANTHER" id="PTHR43261">
    <property type="entry name" value="TRANSLATION ELONGATION FACTOR G-RELATED"/>
    <property type="match status" value="1"/>
</dbReference>
<dbReference type="InterPro" id="IPR020568">
    <property type="entry name" value="Ribosomal_Su5_D2-typ_SF"/>
</dbReference>
<dbReference type="SUPFAM" id="SSF50447">
    <property type="entry name" value="Translation proteins"/>
    <property type="match status" value="1"/>
</dbReference>
<dbReference type="PANTHER" id="PTHR43261:SF1">
    <property type="entry name" value="RIBOSOME-RELEASING FACTOR 2, MITOCHONDRIAL"/>
    <property type="match status" value="1"/>
</dbReference>
<proteinExistence type="predicted"/>
<dbReference type="SUPFAM" id="SSF54211">
    <property type="entry name" value="Ribosomal protein S5 domain 2-like"/>
    <property type="match status" value="1"/>
</dbReference>
<dbReference type="InterPro" id="IPR053905">
    <property type="entry name" value="EF-G-like_DII"/>
</dbReference>
<dbReference type="EnsemblMetazoa" id="XM_019999454.1">
    <property type="protein sequence ID" value="XP_019855013.1"/>
    <property type="gene ID" value="LOC100637761"/>
</dbReference>
<feature type="domain" description="Tr-type G" evidence="5">
    <location>
        <begin position="60"/>
        <end position="381"/>
    </location>
</feature>
<protein>
    <recommendedName>
        <fullName evidence="5">Tr-type G domain-containing protein</fullName>
    </recommendedName>
</protein>
<dbReference type="SMART" id="SM00838">
    <property type="entry name" value="EFG_C"/>
    <property type="match status" value="1"/>
</dbReference>
<dbReference type="GO" id="GO:0005525">
    <property type="term" value="F:GTP binding"/>
    <property type="evidence" value="ECO:0007669"/>
    <property type="project" value="UniProtKB-KW"/>
</dbReference>
<keyword evidence="7" id="KW-1185">Reference proteome</keyword>
<dbReference type="PROSITE" id="PS51722">
    <property type="entry name" value="G_TR_2"/>
    <property type="match status" value="1"/>
</dbReference>
<evidence type="ECO:0000313" key="7">
    <source>
        <dbReference type="Proteomes" id="UP000007879"/>
    </source>
</evidence>
<evidence type="ECO:0000256" key="4">
    <source>
        <dbReference type="ARBA" id="ARBA00023134"/>
    </source>
</evidence>
<dbReference type="GO" id="GO:0003746">
    <property type="term" value="F:translation elongation factor activity"/>
    <property type="evidence" value="ECO:0007669"/>
    <property type="project" value="UniProtKB-KW"/>
</dbReference>